<reference evidence="1 2" key="1">
    <citation type="submission" date="2020-04" db="EMBL/GenBank/DDBJ databases">
        <authorList>
            <person name="De Canck E."/>
        </authorList>
    </citation>
    <scope>NUCLEOTIDE SEQUENCE [LARGE SCALE GENOMIC DNA]</scope>
    <source>
        <strain evidence="1 2">LMG 6000</strain>
    </source>
</reference>
<evidence type="ECO:0000313" key="2">
    <source>
        <dbReference type="Proteomes" id="UP000494183"/>
    </source>
</evidence>
<dbReference type="Proteomes" id="UP000494183">
    <property type="component" value="Unassembled WGS sequence"/>
</dbReference>
<evidence type="ECO:0000313" key="1">
    <source>
        <dbReference type="EMBL" id="CAB3935441.1"/>
    </source>
</evidence>
<keyword evidence="2" id="KW-1185">Reference proteome</keyword>
<name>A0A6S7FB07_9BURK</name>
<evidence type="ECO:0008006" key="3">
    <source>
        <dbReference type="Google" id="ProtNLM"/>
    </source>
</evidence>
<sequence>MTPKRILNVLTRAEGAAQKELHRHAIRPVVEFFKLEKVSSRHGAKFEIFDPSPSHPYLHGLFQELQSHHGVYVFFDSRGHAIYAGKARKQKLWREINLAFNRDRKDVQTVKRVNHPSRRQPYKTNDEKQRQIYSRAVPLHEMAAYISAYRVVDEMVDGVEAMLVRSFANDLLNVRMERFFNGT</sequence>
<accession>A0A6S7FB07</accession>
<protein>
    <recommendedName>
        <fullName evidence="3">GIY-YIG domain-containing protein</fullName>
    </recommendedName>
</protein>
<dbReference type="EMBL" id="CADILH010000007">
    <property type="protein sequence ID" value="CAB3935441.1"/>
    <property type="molecule type" value="Genomic_DNA"/>
</dbReference>
<dbReference type="AlphaFoldDB" id="A0A6S7FB07"/>
<gene>
    <name evidence="1" type="ORF">LMG6000_04328</name>
</gene>
<organism evidence="1 2">
    <name type="scientific">Achromobacter insolitus</name>
    <dbReference type="NCBI Taxonomy" id="217204"/>
    <lineage>
        <taxon>Bacteria</taxon>
        <taxon>Pseudomonadati</taxon>
        <taxon>Pseudomonadota</taxon>
        <taxon>Betaproteobacteria</taxon>
        <taxon>Burkholderiales</taxon>
        <taxon>Alcaligenaceae</taxon>
        <taxon>Achromobacter</taxon>
    </lineage>
</organism>
<proteinExistence type="predicted"/>